<dbReference type="Proteomes" id="UP000225108">
    <property type="component" value="Unassembled WGS sequence"/>
</dbReference>
<name>A0A2G3PKM6_WILMA</name>
<protein>
    <submittedName>
        <fullName evidence="2">Uncharacterized protein</fullName>
    </submittedName>
</protein>
<dbReference type="EMBL" id="PEBD01000010">
    <property type="protein sequence ID" value="PHV65652.1"/>
    <property type="molecule type" value="Genomic_DNA"/>
</dbReference>
<dbReference type="AlphaFoldDB" id="A0A2G3PKM6"/>
<organism evidence="2 3">
    <name type="scientific">Williamsia marianensis</name>
    <dbReference type="NCBI Taxonomy" id="85044"/>
    <lineage>
        <taxon>Bacteria</taxon>
        <taxon>Bacillati</taxon>
        <taxon>Actinomycetota</taxon>
        <taxon>Actinomycetes</taxon>
        <taxon>Mycobacteriales</taxon>
        <taxon>Nocardiaceae</taxon>
        <taxon>Williamsia</taxon>
    </lineage>
</organism>
<accession>A0A2G3PKM6</accession>
<evidence type="ECO:0000313" key="2">
    <source>
        <dbReference type="EMBL" id="PHV65652.1"/>
    </source>
</evidence>
<proteinExistence type="predicted"/>
<sequence>MVRALSALGPPPPGPRPPPPPPPAPPPRPPARPAGMVLAGSIDGSVVDFFSCASWVLSS</sequence>
<feature type="region of interest" description="Disordered" evidence="1">
    <location>
        <begin position="1"/>
        <end position="36"/>
    </location>
</feature>
<reference evidence="2 3" key="1">
    <citation type="submission" date="2017-10" db="EMBL/GenBank/DDBJ databases">
        <title>The draft genome sequence of Williamsia sp. BULT 1.1 isolated from the semi-arid grassland soils from South Africa.</title>
        <authorList>
            <person name="Kabwe M.H."/>
            <person name="Govender N."/>
            <person name="Mutseka Lunga P."/>
            <person name="Vikram S."/>
            <person name="Makhalanyane T.P."/>
        </authorList>
    </citation>
    <scope>NUCLEOTIDE SEQUENCE [LARGE SCALE GENOMIC DNA]</scope>
    <source>
        <strain evidence="2 3">BULT 1.1</strain>
    </source>
</reference>
<comment type="caution">
    <text evidence="2">The sequence shown here is derived from an EMBL/GenBank/DDBJ whole genome shotgun (WGS) entry which is preliminary data.</text>
</comment>
<evidence type="ECO:0000313" key="3">
    <source>
        <dbReference type="Proteomes" id="UP000225108"/>
    </source>
</evidence>
<evidence type="ECO:0000256" key="1">
    <source>
        <dbReference type="SAM" id="MobiDB-lite"/>
    </source>
</evidence>
<gene>
    <name evidence="2" type="ORF">CSW57_18105</name>
</gene>
<feature type="compositionally biased region" description="Pro residues" evidence="1">
    <location>
        <begin position="9"/>
        <end position="32"/>
    </location>
</feature>